<dbReference type="GO" id="GO:0016020">
    <property type="term" value="C:membrane"/>
    <property type="evidence" value="ECO:0007669"/>
    <property type="project" value="UniProtKB-SubCell"/>
</dbReference>
<keyword evidence="3 5" id="KW-1133">Transmembrane helix</keyword>
<evidence type="ECO:0000313" key="6">
    <source>
        <dbReference type="EMBL" id="MRH44373.1"/>
    </source>
</evidence>
<evidence type="ECO:0000256" key="5">
    <source>
        <dbReference type="SAM" id="Phobius"/>
    </source>
</evidence>
<proteinExistence type="predicted"/>
<evidence type="ECO:0000256" key="3">
    <source>
        <dbReference type="ARBA" id="ARBA00022989"/>
    </source>
</evidence>
<evidence type="ECO:0000256" key="2">
    <source>
        <dbReference type="ARBA" id="ARBA00022692"/>
    </source>
</evidence>
<dbReference type="Pfam" id="PF07681">
    <property type="entry name" value="DoxX"/>
    <property type="match status" value="1"/>
</dbReference>
<evidence type="ECO:0000313" key="7">
    <source>
        <dbReference type="Proteomes" id="UP000799092"/>
    </source>
</evidence>
<comment type="subcellular location">
    <subcellularLocation>
        <location evidence="1">Membrane</location>
        <topology evidence="1">Multi-pass membrane protein</topology>
    </subcellularLocation>
</comment>
<evidence type="ECO:0000256" key="1">
    <source>
        <dbReference type="ARBA" id="ARBA00004141"/>
    </source>
</evidence>
<dbReference type="EMBL" id="WJNG01000015">
    <property type="protein sequence ID" value="MRH44373.1"/>
    <property type="molecule type" value="Genomic_DNA"/>
</dbReference>
<keyword evidence="2 5" id="KW-0812">Transmembrane</keyword>
<sequence length="122" mass="13745">MTLPVLASLKLIRYAVAYVFITSGLLKLLSPNFATVFINLGFPYPEATLLLVACFEIACGCFILLNYYVKTATIPLLTIMIIAFLLTKVPIMHSGLLQFAFEARLDLVMICLLFILWKTHRK</sequence>
<protein>
    <submittedName>
        <fullName evidence="6">DoxX family membrane protein</fullName>
    </submittedName>
</protein>
<dbReference type="AlphaFoldDB" id="A0A6A8DFD9"/>
<reference evidence="6" key="1">
    <citation type="submission" date="2019-11" db="EMBL/GenBank/DDBJ databases">
        <authorList>
            <person name="Li J."/>
        </authorList>
    </citation>
    <scope>NUCLEOTIDE SEQUENCE</scope>
    <source>
        <strain evidence="6">B6B</strain>
    </source>
</reference>
<evidence type="ECO:0000256" key="4">
    <source>
        <dbReference type="ARBA" id="ARBA00023136"/>
    </source>
</evidence>
<keyword evidence="4 5" id="KW-0472">Membrane</keyword>
<feature type="transmembrane region" description="Helical" evidence="5">
    <location>
        <begin position="76"/>
        <end position="93"/>
    </location>
</feature>
<gene>
    <name evidence="6" type="ORF">GH741_17150</name>
</gene>
<dbReference type="Proteomes" id="UP000799092">
    <property type="component" value="Unassembled WGS sequence"/>
</dbReference>
<feature type="transmembrane region" description="Helical" evidence="5">
    <location>
        <begin position="99"/>
        <end position="117"/>
    </location>
</feature>
<feature type="transmembrane region" description="Helical" evidence="5">
    <location>
        <begin position="12"/>
        <end position="29"/>
    </location>
</feature>
<dbReference type="OrthoDB" id="2969770at2"/>
<comment type="caution">
    <text evidence="6">The sequence shown here is derived from an EMBL/GenBank/DDBJ whole genome shotgun (WGS) entry which is preliminary data.</text>
</comment>
<accession>A0A6A8DFD9</accession>
<keyword evidence="7" id="KW-1185">Reference proteome</keyword>
<name>A0A6A8DFD9_9BACI</name>
<dbReference type="InterPro" id="IPR032808">
    <property type="entry name" value="DoxX"/>
</dbReference>
<organism evidence="6 7">
    <name type="scientific">Aquibacillus halophilus</name>
    <dbReference type="NCBI Taxonomy" id="930132"/>
    <lineage>
        <taxon>Bacteria</taxon>
        <taxon>Bacillati</taxon>
        <taxon>Bacillota</taxon>
        <taxon>Bacilli</taxon>
        <taxon>Bacillales</taxon>
        <taxon>Bacillaceae</taxon>
        <taxon>Aquibacillus</taxon>
    </lineage>
</organism>
<feature type="transmembrane region" description="Helical" evidence="5">
    <location>
        <begin position="49"/>
        <end position="69"/>
    </location>
</feature>